<dbReference type="Proteomes" id="UP001190700">
    <property type="component" value="Unassembled WGS sequence"/>
</dbReference>
<evidence type="ECO:0000313" key="1">
    <source>
        <dbReference type="EMBL" id="KAK3277959.1"/>
    </source>
</evidence>
<dbReference type="EMBL" id="LGRX02005736">
    <property type="protein sequence ID" value="KAK3277959.1"/>
    <property type="molecule type" value="Genomic_DNA"/>
</dbReference>
<accession>A0AAE0GH24</accession>
<reference evidence="1 2" key="1">
    <citation type="journal article" date="2015" name="Genome Biol. Evol.">
        <title>Comparative Genomics of a Bacterivorous Green Alga Reveals Evolutionary Causalities and Consequences of Phago-Mixotrophic Mode of Nutrition.</title>
        <authorList>
            <person name="Burns J.A."/>
            <person name="Paasch A."/>
            <person name="Narechania A."/>
            <person name="Kim E."/>
        </authorList>
    </citation>
    <scope>NUCLEOTIDE SEQUENCE [LARGE SCALE GENOMIC DNA]</scope>
    <source>
        <strain evidence="1 2">PLY_AMNH</strain>
    </source>
</reference>
<evidence type="ECO:0000313" key="2">
    <source>
        <dbReference type="Proteomes" id="UP001190700"/>
    </source>
</evidence>
<comment type="caution">
    <text evidence="1">The sequence shown here is derived from an EMBL/GenBank/DDBJ whole genome shotgun (WGS) entry which is preliminary data.</text>
</comment>
<protein>
    <submittedName>
        <fullName evidence="1">Uncharacterized protein</fullName>
    </submittedName>
</protein>
<organism evidence="1 2">
    <name type="scientific">Cymbomonas tetramitiformis</name>
    <dbReference type="NCBI Taxonomy" id="36881"/>
    <lineage>
        <taxon>Eukaryota</taxon>
        <taxon>Viridiplantae</taxon>
        <taxon>Chlorophyta</taxon>
        <taxon>Pyramimonadophyceae</taxon>
        <taxon>Pyramimonadales</taxon>
        <taxon>Pyramimonadaceae</taxon>
        <taxon>Cymbomonas</taxon>
    </lineage>
</organism>
<keyword evidence="2" id="KW-1185">Reference proteome</keyword>
<dbReference type="AlphaFoldDB" id="A0AAE0GH24"/>
<gene>
    <name evidence="1" type="ORF">CYMTET_14073</name>
</gene>
<sequence>MVDVLGRQFYGDSSFYFDRTYGIRALIFDAFRHWDYCGVLVEERATQTDVESCAFAFNAVGDDSEDASHRSEGEESEDVGLVLYVGHARDYYLEVGNDGVLYDPWQWHSHFLSTFRDLEKRRYHMRADADLAAWQDEAFTFVENYTSVVRGMDEALWVA</sequence>
<name>A0AAE0GH24_9CHLO</name>
<proteinExistence type="predicted"/>